<protein>
    <recommendedName>
        <fullName evidence="2">histidine kinase</fullName>
        <ecNumber evidence="2">2.7.13.3</ecNumber>
    </recommendedName>
</protein>
<evidence type="ECO:0000313" key="11">
    <source>
        <dbReference type="EMBL" id="MBB3206048.1"/>
    </source>
</evidence>
<dbReference type="NCBIfam" id="TIGR00229">
    <property type="entry name" value="sensory_box"/>
    <property type="match status" value="1"/>
</dbReference>
<dbReference type="GO" id="GO:0005524">
    <property type="term" value="F:ATP binding"/>
    <property type="evidence" value="ECO:0007669"/>
    <property type="project" value="UniProtKB-KW"/>
</dbReference>
<dbReference type="PRINTS" id="PR00344">
    <property type="entry name" value="BCTRLSENSOR"/>
</dbReference>
<dbReference type="InterPro" id="IPR035965">
    <property type="entry name" value="PAS-like_dom_sf"/>
</dbReference>
<evidence type="ECO:0000256" key="8">
    <source>
        <dbReference type="ARBA" id="ARBA00023012"/>
    </source>
</evidence>
<dbReference type="AlphaFoldDB" id="A0A7W5H5A5"/>
<keyword evidence="6" id="KW-0418">Kinase</keyword>
<evidence type="ECO:0000256" key="7">
    <source>
        <dbReference type="ARBA" id="ARBA00022840"/>
    </source>
</evidence>
<evidence type="ECO:0000256" key="5">
    <source>
        <dbReference type="ARBA" id="ARBA00022741"/>
    </source>
</evidence>
<proteinExistence type="predicted"/>
<evidence type="ECO:0000256" key="1">
    <source>
        <dbReference type="ARBA" id="ARBA00000085"/>
    </source>
</evidence>
<reference evidence="11 12" key="1">
    <citation type="submission" date="2020-08" db="EMBL/GenBank/DDBJ databases">
        <title>Genomic Encyclopedia of Type Strains, Phase III (KMG-III): the genomes of soil and plant-associated and newly described type strains.</title>
        <authorList>
            <person name="Whitman W."/>
        </authorList>
    </citation>
    <scope>NUCLEOTIDE SEQUENCE [LARGE SCALE GENOMIC DNA]</scope>
    <source>
        <strain evidence="11 12">CECT 8075</strain>
    </source>
</reference>
<dbReference type="EC" id="2.7.13.3" evidence="2"/>
<evidence type="ECO:0000256" key="6">
    <source>
        <dbReference type="ARBA" id="ARBA00022777"/>
    </source>
</evidence>
<feature type="domain" description="PAS" evidence="10">
    <location>
        <begin position="1"/>
        <end position="42"/>
    </location>
</feature>
<keyword evidence="7" id="KW-0067">ATP-binding</keyword>
<dbReference type="PANTHER" id="PTHR43065">
    <property type="entry name" value="SENSOR HISTIDINE KINASE"/>
    <property type="match status" value="1"/>
</dbReference>
<name>A0A7W5H5A5_9BACT</name>
<dbReference type="CDD" id="cd00130">
    <property type="entry name" value="PAS"/>
    <property type="match status" value="1"/>
</dbReference>
<keyword evidence="4" id="KW-0808">Transferase</keyword>
<dbReference type="SUPFAM" id="SSF47384">
    <property type="entry name" value="Homodimeric domain of signal transducing histidine kinase"/>
    <property type="match status" value="1"/>
</dbReference>
<keyword evidence="5" id="KW-0547">Nucleotide-binding</keyword>
<dbReference type="InterPro" id="IPR003594">
    <property type="entry name" value="HATPase_dom"/>
</dbReference>
<keyword evidence="3" id="KW-0597">Phosphoprotein</keyword>
<evidence type="ECO:0000259" key="9">
    <source>
        <dbReference type="PROSITE" id="PS50109"/>
    </source>
</evidence>
<dbReference type="Proteomes" id="UP000536179">
    <property type="component" value="Unassembled WGS sequence"/>
</dbReference>
<dbReference type="Pfam" id="PF02518">
    <property type="entry name" value="HATPase_c"/>
    <property type="match status" value="1"/>
</dbReference>
<evidence type="ECO:0000256" key="3">
    <source>
        <dbReference type="ARBA" id="ARBA00022553"/>
    </source>
</evidence>
<dbReference type="SUPFAM" id="SSF55874">
    <property type="entry name" value="ATPase domain of HSP90 chaperone/DNA topoisomerase II/histidine kinase"/>
    <property type="match status" value="1"/>
</dbReference>
<dbReference type="RefSeq" id="WP_315854500.1">
    <property type="nucleotide sequence ID" value="NZ_JACHXU010000005.1"/>
</dbReference>
<feature type="domain" description="Histidine kinase" evidence="9">
    <location>
        <begin position="128"/>
        <end position="338"/>
    </location>
</feature>
<dbReference type="Gene3D" id="3.30.450.20">
    <property type="entry name" value="PAS domain"/>
    <property type="match status" value="1"/>
</dbReference>
<dbReference type="Pfam" id="PF13426">
    <property type="entry name" value="PAS_9"/>
    <property type="match status" value="1"/>
</dbReference>
<comment type="caution">
    <text evidence="11">The sequence shown here is derived from an EMBL/GenBank/DDBJ whole genome shotgun (WGS) entry which is preliminary data.</text>
</comment>
<keyword evidence="8" id="KW-0902">Two-component regulatory system</keyword>
<sequence length="340" mass="38588">MAIFVSSPAGIIHVVNPVAERWFGYEESELAGRQLEQLFPEDASSDNMSQYLCFLSHLRAPEPGKEWWLSARRRNGTDFLAKVTLHPITTIDGEMRLANVVKLSDHESRTEKHVQRERLAAVSQMVSGLSHESRNAMQRAESCLDLLEMDLVEDSETHQLTNRIREALHSIHRTYEDVREYAAPIILKRSSVDLRWLIRAVTDQWSRERRGETPKLHIECDAFCDSVSLDVDRFGVVLRHLLENALQASSVYQTIEIRCRRLDSGTGMLQICVRDHGSGLDEAVKRCLFEPFFTTKQQGTGLGLAVCRRIIEAHEGNIDASNHPGGGTVVRIRFPQLYAN</sequence>
<dbReference type="PROSITE" id="PS50109">
    <property type="entry name" value="HIS_KIN"/>
    <property type="match status" value="1"/>
</dbReference>
<dbReference type="InterPro" id="IPR005467">
    <property type="entry name" value="His_kinase_dom"/>
</dbReference>
<dbReference type="GO" id="GO:0006355">
    <property type="term" value="P:regulation of DNA-templated transcription"/>
    <property type="evidence" value="ECO:0007669"/>
    <property type="project" value="InterPro"/>
</dbReference>
<comment type="catalytic activity">
    <reaction evidence="1">
        <text>ATP + protein L-histidine = ADP + protein N-phospho-L-histidine.</text>
        <dbReference type="EC" id="2.7.13.3"/>
    </reaction>
</comment>
<accession>A0A7W5H5A5</accession>
<dbReference type="EMBL" id="JACHXU010000005">
    <property type="protein sequence ID" value="MBB3206048.1"/>
    <property type="molecule type" value="Genomic_DNA"/>
</dbReference>
<dbReference type="InterPro" id="IPR000014">
    <property type="entry name" value="PAS"/>
</dbReference>
<dbReference type="InterPro" id="IPR036890">
    <property type="entry name" value="HATPase_C_sf"/>
</dbReference>
<dbReference type="Gene3D" id="1.10.287.130">
    <property type="match status" value="1"/>
</dbReference>
<evidence type="ECO:0000256" key="2">
    <source>
        <dbReference type="ARBA" id="ARBA00012438"/>
    </source>
</evidence>
<dbReference type="GO" id="GO:0000155">
    <property type="term" value="F:phosphorelay sensor kinase activity"/>
    <property type="evidence" value="ECO:0007669"/>
    <property type="project" value="InterPro"/>
</dbReference>
<dbReference type="PANTHER" id="PTHR43065:SF10">
    <property type="entry name" value="PEROXIDE STRESS-ACTIVATED HISTIDINE KINASE MAK3"/>
    <property type="match status" value="1"/>
</dbReference>
<evidence type="ECO:0000259" key="10">
    <source>
        <dbReference type="PROSITE" id="PS50112"/>
    </source>
</evidence>
<dbReference type="SUPFAM" id="SSF55785">
    <property type="entry name" value="PYP-like sensor domain (PAS domain)"/>
    <property type="match status" value="1"/>
</dbReference>
<evidence type="ECO:0000313" key="12">
    <source>
        <dbReference type="Proteomes" id="UP000536179"/>
    </source>
</evidence>
<dbReference type="Gene3D" id="3.30.565.10">
    <property type="entry name" value="Histidine kinase-like ATPase, C-terminal domain"/>
    <property type="match status" value="1"/>
</dbReference>
<dbReference type="SMART" id="SM00387">
    <property type="entry name" value="HATPase_c"/>
    <property type="match status" value="1"/>
</dbReference>
<organism evidence="11 12">
    <name type="scientific">Aporhodopirellula rubra</name>
    <dbReference type="NCBI Taxonomy" id="980271"/>
    <lineage>
        <taxon>Bacteria</taxon>
        <taxon>Pseudomonadati</taxon>
        <taxon>Planctomycetota</taxon>
        <taxon>Planctomycetia</taxon>
        <taxon>Pirellulales</taxon>
        <taxon>Pirellulaceae</taxon>
        <taxon>Aporhodopirellula</taxon>
    </lineage>
</organism>
<keyword evidence="12" id="KW-1185">Reference proteome</keyword>
<dbReference type="InterPro" id="IPR036097">
    <property type="entry name" value="HisK_dim/P_sf"/>
</dbReference>
<dbReference type="PROSITE" id="PS50112">
    <property type="entry name" value="PAS"/>
    <property type="match status" value="1"/>
</dbReference>
<gene>
    <name evidence="11" type="ORF">FHS27_001856</name>
</gene>
<evidence type="ECO:0000256" key="4">
    <source>
        <dbReference type="ARBA" id="ARBA00022679"/>
    </source>
</evidence>
<dbReference type="InterPro" id="IPR004358">
    <property type="entry name" value="Sig_transdc_His_kin-like_C"/>
</dbReference>